<dbReference type="EMBL" id="CP136897">
    <property type="protein sequence ID" value="WOL16708.1"/>
    <property type="molecule type" value="Genomic_DNA"/>
</dbReference>
<accession>A0AAQ3QPC0</accession>
<organism evidence="1 2">
    <name type="scientific">Canna indica</name>
    <name type="common">Indian-shot</name>
    <dbReference type="NCBI Taxonomy" id="4628"/>
    <lineage>
        <taxon>Eukaryota</taxon>
        <taxon>Viridiplantae</taxon>
        <taxon>Streptophyta</taxon>
        <taxon>Embryophyta</taxon>
        <taxon>Tracheophyta</taxon>
        <taxon>Spermatophyta</taxon>
        <taxon>Magnoliopsida</taxon>
        <taxon>Liliopsida</taxon>
        <taxon>Zingiberales</taxon>
        <taxon>Cannaceae</taxon>
        <taxon>Canna</taxon>
    </lineage>
</organism>
<protein>
    <submittedName>
        <fullName evidence="1">Uncharacterized protein</fullName>
    </submittedName>
</protein>
<gene>
    <name evidence="1" type="ORF">Cni_G25496</name>
</gene>
<proteinExistence type="predicted"/>
<reference evidence="1 2" key="1">
    <citation type="submission" date="2023-10" db="EMBL/GenBank/DDBJ databases">
        <title>Chromosome-scale genome assembly provides insights into flower coloration mechanisms of Canna indica.</title>
        <authorList>
            <person name="Li C."/>
        </authorList>
    </citation>
    <scope>NUCLEOTIDE SEQUENCE [LARGE SCALE GENOMIC DNA]</scope>
    <source>
        <tissue evidence="1">Flower</tissue>
    </source>
</reference>
<dbReference type="Proteomes" id="UP001327560">
    <property type="component" value="Chromosome 8"/>
</dbReference>
<evidence type="ECO:0000313" key="1">
    <source>
        <dbReference type="EMBL" id="WOL16708.1"/>
    </source>
</evidence>
<sequence length="75" mass="8950">MGRGKRLILSLFGIQKHGEDQERRKIRPSYEFGQQDIDVKADEYIYKVHQKIEGKKDIEAKEYIDKVHKKFNLES</sequence>
<evidence type="ECO:0000313" key="2">
    <source>
        <dbReference type="Proteomes" id="UP001327560"/>
    </source>
</evidence>
<dbReference type="AlphaFoldDB" id="A0AAQ3QPC0"/>
<name>A0AAQ3QPC0_9LILI</name>
<keyword evidence="2" id="KW-1185">Reference proteome</keyword>